<protein>
    <submittedName>
        <fullName evidence="2">Tetratricopeptide repeat protein</fullName>
    </submittedName>
</protein>
<proteinExistence type="predicted"/>
<keyword evidence="3" id="KW-1185">Reference proteome</keyword>
<dbReference type="PROSITE" id="PS50005">
    <property type="entry name" value="TPR"/>
    <property type="match status" value="1"/>
</dbReference>
<dbReference type="RefSeq" id="WP_166256438.1">
    <property type="nucleotide sequence ID" value="NZ_JAAMOW010000005.1"/>
</dbReference>
<name>A0A6M2BSU4_9GAMM</name>
<dbReference type="Gene3D" id="1.25.40.10">
    <property type="entry name" value="Tetratricopeptide repeat domain"/>
    <property type="match status" value="1"/>
</dbReference>
<evidence type="ECO:0000313" key="2">
    <source>
        <dbReference type="EMBL" id="NGY05291.1"/>
    </source>
</evidence>
<dbReference type="EMBL" id="JAAMOW010000005">
    <property type="protein sequence ID" value="NGY05291.1"/>
    <property type="molecule type" value="Genomic_DNA"/>
</dbReference>
<dbReference type="InterPro" id="IPR019734">
    <property type="entry name" value="TPR_rpt"/>
</dbReference>
<dbReference type="Pfam" id="PF14559">
    <property type="entry name" value="TPR_19"/>
    <property type="match status" value="1"/>
</dbReference>
<sequence>MDNKRQSLHRSGAVLITVALLAGCAGSGGRGDGSVSPADLAATDESVHVDLIRKMLDQQQYYAALAHIQQQQRLTGNSDDLRYLEAEARRDLGQSAAAEALYRGLLNGRLAGDAYHGLGLLYASRNLNTSVQYLREATRRDPTDAGARNDLGYALLRAGRYAEAMPELSTAVELEPNDDKSRNNLLLLLMLTGDEAGVKRVVDEAGITPDVVARMRSDARNLQARNAGSGVKK</sequence>
<gene>
    <name evidence="2" type="ORF">G7Y85_10960</name>
</gene>
<evidence type="ECO:0000256" key="1">
    <source>
        <dbReference type="PROSITE-ProRule" id="PRU00339"/>
    </source>
</evidence>
<feature type="repeat" description="TPR" evidence="1">
    <location>
        <begin position="145"/>
        <end position="178"/>
    </location>
</feature>
<evidence type="ECO:0000313" key="3">
    <source>
        <dbReference type="Proteomes" id="UP000472676"/>
    </source>
</evidence>
<dbReference type="PROSITE" id="PS51257">
    <property type="entry name" value="PROKAR_LIPOPROTEIN"/>
    <property type="match status" value="1"/>
</dbReference>
<accession>A0A6M2BSU4</accession>
<dbReference type="SUPFAM" id="SSF48452">
    <property type="entry name" value="TPR-like"/>
    <property type="match status" value="1"/>
</dbReference>
<dbReference type="SMART" id="SM00028">
    <property type="entry name" value="TPR"/>
    <property type="match status" value="2"/>
</dbReference>
<dbReference type="Proteomes" id="UP000472676">
    <property type="component" value="Unassembled WGS sequence"/>
</dbReference>
<reference evidence="2 3" key="1">
    <citation type="journal article" date="2014" name="Int. J. Syst. Evol. Microbiol.">
        <title>Solimonas terrae sp. nov., isolated from soil.</title>
        <authorList>
            <person name="Kim S.J."/>
            <person name="Moon J.Y."/>
            <person name="Weon H.Y."/>
            <person name="Ahn J.H."/>
            <person name="Chen W.M."/>
            <person name="Kwon S.W."/>
        </authorList>
    </citation>
    <scope>NUCLEOTIDE SEQUENCE [LARGE SCALE GENOMIC DNA]</scope>
    <source>
        <strain evidence="2 3">KIS83-12</strain>
    </source>
</reference>
<dbReference type="AlphaFoldDB" id="A0A6M2BSU4"/>
<keyword evidence="1" id="KW-0802">TPR repeat</keyword>
<comment type="caution">
    <text evidence="2">The sequence shown here is derived from an EMBL/GenBank/DDBJ whole genome shotgun (WGS) entry which is preliminary data.</text>
</comment>
<dbReference type="InterPro" id="IPR011990">
    <property type="entry name" value="TPR-like_helical_dom_sf"/>
</dbReference>
<organism evidence="2 3">
    <name type="scientific">Solimonas terrae</name>
    <dbReference type="NCBI Taxonomy" id="1396819"/>
    <lineage>
        <taxon>Bacteria</taxon>
        <taxon>Pseudomonadati</taxon>
        <taxon>Pseudomonadota</taxon>
        <taxon>Gammaproteobacteria</taxon>
        <taxon>Nevskiales</taxon>
        <taxon>Nevskiaceae</taxon>
        <taxon>Solimonas</taxon>
    </lineage>
</organism>